<comment type="subcellular location">
    <subcellularLocation>
        <location evidence="1">Cytoplasm</location>
    </subcellularLocation>
</comment>
<comment type="similarity">
    <text evidence="4">Belongs to the peroxiredoxin-like PRXL2 family. PRXL2A subfamily.</text>
</comment>
<dbReference type="SUPFAM" id="SSF52833">
    <property type="entry name" value="Thioredoxin-like"/>
    <property type="match status" value="1"/>
</dbReference>
<name>A0A8T0I9B0_CERPU</name>
<evidence type="ECO:0000256" key="1">
    <source>
        <dbReference type="ARBA" id="ARBA00004496"/>
    </source>
</evidence>
<dbReference type="InterPro" id="IPR036249">
    <property type="entry name" value="Thioredoxin-like_sf"/>
</dbReference>
<feature type="compositionally biased region" description="Polar residues" evidence="8">
    <location>
        <begin position="252"/>
        <end position="264"/>
    </location>
</feature>
<feature type="region of interest" description="Disordered" evidence="8">
    <location>
        <begin position="146"/>
        <end position="394"/>
    </location>
</feature>
<dbReference type="EMBL" id="CM026424">
    <property type="protein sequence ID" value="KAG0579559.1"/>
    <property type="molecule type" value="Genomic_DNA"/>
</dbReference>
<dbReference type="PANTHER" id="PTHR28630">
    <property type="match status" value="1"/>
</dbReference>
<dbReference type="Proteomes" id="UP000822688">
    <property type="component" value="Chromosome 4"/>
</dbReference>
<keyword evidence="2" id="KW-0963">Cytoplasm</keyword>
<dbReference type="AlphaFoldDB" id="A0A8T0I9B0"/>
<evidence type="ECO:0000256" key="7">
    <source>
        <dbReference type="ARBA" id="ARBA00032129"/>
    </source>
</evidence>
<evidence type="ECO:0000313" key="10">
    <source>
        <dbReference type="Proteomes" id="UP000822688"/>
    </source>
</evidence>
<dbReference type="Gene3D" id="3.40.30.10">
    <property type="entry name" value="Glutaredoxin"/>
    <property type="match status" value="1"/>
</dbReference>
<dbReference type="Pfam" id="PF13911">
    <property type="entry name" value="AhpC-TSA_2"/>
    <property type="match status" value="1"/>
</dbReference>
<feature type="compositionally biased region" description="Polar residues" evidence="8">
    <location>
        <begin position="333"/>
        <end position="368"/>
    </location>
</feature>
<evidence type="ECO:0000256" key="8">
    <source>
        <dbReference type="SAM" id="MobiDB-lite"/>
    </source>
</evidence>
<comment type="caution">
    <text evidence="9">The sequence shown here is derived from an EMBL/GenBank/DDBJ whole genome shotgun (WGS) entry which is preliminary data.</text>
</comment>
<dbReference type="InterPro" id="IPR032801">
    <property type="entry name" value="PXL2A/B/C"/>
</dbReference>
<evidence type="ECO:0000256" key="4">
    <source>
        <dbReference type="ARBA" id="ARBA00023787"/>
    </source>
</evidence>
<keyword evidence="10" id="KW-1185">Reference proteome</keyword>
<evidence type="ECO:0000256" key="3">
    <source>
        <dbReference type="ARBA" id="ARBA00023284"/>
    </source>
</evidence>
<proteinExistence type="inferred from homology"/>
<reference evidence="9" key="1">
    <citation type="submission" date="2020-06" db="EMBL/GenBank/DDBJ databases">
        <title>WGS assembly of Ceratodon purpureus strain R40.</title>
        <authorList>
            <person name="Carey S.B."/>
            <person name="Jenkins J."/>
            <person name="Shu S."/>
            <person name="Lovell J.T."/>
            <person name="Sreedasyam A."/>
            <person name="Maumus F."/>
            <person name="Tiley G.P."/>
            <person name="Fernandez-Pozo N."/>
            <person name="Barry K."/>
            <person name="Chen C."/>
            <person name="Wang M."/>
            <person name="Lipzen A."/>
            <person name="Daum C."/>
            <person name="Saski C.A."/>
            <person name="Payton A.C."/>
            <person name="Mcbreen J.C."/>
            <person name="Conrad R.E."/>
            <person name="Kollar L.M."/>
            <person name="Olsson S."/>
            <person name="Huttunen S."/>
            <person name="Landis J.B."/>
            <person name="Wickett N.J."/>
            <person name="Johnson M.G."/>
            <person name="Rensing S.A."/>
            <person name="Grimwood J."/>
            <person name="Schmutz J."/>
            <person name="Mcdaniel S.F."/>
        </authorList>
    </citation>
    <scope>NUCLEOTIDE SEQUENCE</scope>
    <source>
        <strain evidence="9">R40</strain>
    </source>
</reference>
<accession>A0A8T0I9B0</accession>
<dbReference type="PANTHER" id="PTHR28630:SF31">
    <property type="entry name" value="PEROXIREDOXIN-LIKE 2A"/>
    <property type="match status" value="1"/>
</dbReference>
<sequence>MASYVLDEFLGGGLLKDMGPKFAEDGWDDVPTLKVIGAEDMEALDLTDAQRDALELRIYLHNRSLMKYADRMEASKIGLIDLMSMKPSELASKFKMRKTHVATFVDTSLACGIQLPFDLPRMSSARRRSSTASRLSEDANSVRYIELPKSKPLGKPPPFVLHKSTLSESSFGSSPRSPPRKSNAGYFGFRNSYSKRSPPLKSNAGGLGLYENVPSSPPRKSNAGDSGFRNSYAKNSPPRKSSAGELGFGNSYAKNSPPRKSSAGQLGFRNSHARNSPPRKSNVGELGFNGNPFPGDSPPRRSNVGDFGFHQNSFARNSPPRKSNAGELGFNGNPCTKDSPPRQSNAGEYGFNGNSCARNSPPRRSNAGQLGFEQPSKLRPAHATKGPNAPKGVYSATNTKRQLCGMVKAPSSDKVTKISVLEKVSLRQLAPEHSYGVDPRALKGSRKLPPFKASNLWSEKATLFFCIRRPGCVMCRAEAHQLFARKPIFDALGIQLVAVLLEDIDEEVWAFWPRYWAGMVVLDENRDFFRALGGGKLMKDSLFTGFFLNPIARLNWKRAMKTGIQYNTRGEGTIKGGMFIVRPGKGGVAYQFAEKNFGDWAPLDEVLQVCHHIREEGDSDGY</sequence>
<protein>
    <recommendedName>
        <fullName evidence="5">Peroxiredoxin-like 2A</fullName>
    </recommendedName>
    <alternativeName>
        <fullName evidence="7">Peroxiredoxin-like 2 activated in M-CSF stimulated monocytes</fullName>
    </alternativeName>
    <alternativeName>
        <fullName evidence="6">Redox-regulatory protein FAM213A</fullName>
    </alternativeName>
</protein>
<evidence type="ECO:0000256" key="2">
    <source>
        <dbReference type="ARBA" id="ARBA00022490"/>
    </source>
</evidence>
<evidence type="ECO:0000256" key="5">
    <source>
        <dbReference type="ARBA" id="ARBA00023849"/>
    </source>
</evidence>
<evidence type="ECO:0000313" key="9">
    <source>
        <dbReference type="EMBL" id="KAG0579559.1"/>
    </source>
</evidence>
<organism evidence="9 10">
    <name type="scientific">Ceratodon purpureus</name>
    <name type="common">Fire moss</name>
    <name type="synonym">Dicranum purpureum</name>
    <dbReference type="NCBI Taxonomy" id="3225"/>
    <lineage>
        <taxon>Eukaryota</taxon>
        <taxon>Viridiplantae</taxon>
        <taxon>Streptophyta</taxon>
        <taxon>Embryophyta</taxon>
        <taxon>Bryophyta</taxon>
        <taxon>Bryophytina</taxon>
        <taxon>Bryopsida</taxon>
        <taxon>Dicranidae</taxon>
        <taxon>Pseudoditrichales</taxon>
        <taxon>Ditrichaceae</taxon>
        <taxon>Ceratodon</taxon>
    </lineage>
</organism>
<keyword evidence="3" id="KW-0676">Redox-active center</keyword>
<gene>
    <name evidence="9" type="ORF">KC19_4G106700</name>
</gene>
<dbReference type="GO" id="GO:0005737">
    <property type="term" value="C:cytoplasm"/>
    <property type="evidence" value="ECO:0007669"/>
    <property type="project" value="UniProtKB-SubCell"/>
</dbReference>
<evidence type="ECO:0000256" key="6">
    <source>
        <dbReference type="ARBA" id="ARBA00032058"/>
    </source>
</evidence>